<dbReference type="SMART" id="SM00432">
    <property type="entry name" value="MADS"/>
    <property type="match status" value="1"/>
</dbReference>
<reference evidence="8" key="1">
    <citation type="submission" date="2023-03" db="EMBL/GenBank/DDBJ databases">
        <authorList>
            <person name="Julca I."/>
        </authorList>
    </citation>
    <scope>NUCLEOTIDE SEQUENCE</scope>
</reference>
<dbReference type="InterPro" id="IPR036879">
    <property type="entry name" value="TF_MADSbox_sf"/>
</dbReference>
<dbReference type="FunFam" id="3.40.1810.10:FF:000006">
    <property type="entry name" value="Agamous-like MADS-box protein AGL62"/>
    <property type="match status" value="1"/>
</dbReference>
<dbReference type="Proteomes" id="UP001161247">
    <property type="component" value="Chromosome 9"/>
</dbReference>
<dbReference type="SUPFAM" id="SSF55455">
    <property type="entry name" value="SRF-like"/>
    <property type="match status" value="1"/>
</dbReference>
<dbReference type="GO" id="GO:0046983">
    <property type="term" value="F:protein dimerization activity"/>
    <property type="evidence" value="ECO:0007669"/>
    <property type="project" value="InterPro"/>
</dbReference>
<dbReference type="Pfam" id="PF00319">
    <property type="entry name" value="SRF-TF"/>
    <property type="match status" value="1"/>
</dbReference>
<comment type="subcellular location">
    <subcellularLocation>
        <location evidence="1">Nucleus</location>
    </subcellularLocation>
</comment>
<dbReference type="GO" id="GO:0000981">
    <property type="term" value="F:DNA-binding transcription factor activity, RNA polymerase II-specific"/>
    <property type="evidence" value="ECO:0007669"/>
    <property type="project" value="TreeGrafter"/>
</dbReference>
<keyword evidence="3" id="KW-0238">DNA-binding</keyword>
<name>A0AAV1EH95_OLDCO</name>
<keyword evidence="5" id="KW-0539">Nucleus</keyword>
<dbReference type="EMBL" id="OX459126">
    <property type="protein sequence ID" value="CAI9118936.1"/>
    <property type="molecule type" value="Genomic_DNA"/>
</dbReference>
<feature type="domain" description="MADS-box" evidence="7">
    <location>
        <begin position="19"/>
        <end position="78"/>
    </location>
</feature>
<keyword evidence="6" id="KW-0175">Coiled coil</keyword>
<organism evidence="8 9">
    <name type="scientific">Oldenlandia corymbosa var. corymbosa</name>
    <dbReference type="NCBI Taxonomy" id="529605"/>
    <lineage>
        <taxon>Eukaryota</taxon>
        <taxon>Viridiplantae</taxon>
        <taxon>Streptophyta</taxon>
        <taxon>Embryophyta</taxon>
        <taxon>Tracheophyta</taxon>
        <taxon>Spermatophyta</taxon>
        <taxon>Magnoliopsida</taxon>
        <taxon>eudicotyledons</taxon>
        <taxon>Gunneridae</taxon>
        <taxon>Pentapetalae</taxon>
        <taxon>asterids</taxon>
        <taxon>lamiids</taxon>
        <taxon>Gentianales</taxon>
        <taxon>Rubiaceae</taxon>
        <taxon>Rubioideae</taxon>
        <taxon>Spermacoceae</taxon>
        <taxon>Hedyotis-Oldenlandia complex</taxon>
        <taxon>Oldenlandia</taxon>
    </lineage>
</organism>
<evidence type="ECO:0000256" key="6">
    <source>
        <dbReference type="SAM" id="Coils"/>
    </source>
</evidence>
<evidence type="ECO:0000313" key="8">
    <source>
        <dbReference type="EMBL" id="CAI9118936.1"/>
    </source>
</evidence>
<dbReference type="PANTHER" id="PTHR11945:SF534">
    <property type="entry name" value="MYOCYTE-SPECIFIC ENHANCER FACTOR 2"/>
    <property type="match status" value="1"/>
</dbReference>
<evidence type="ECO:0000313" key="9">
    <source>
        <dbReference type="Proteomes" id="UP001161247"/>
    </source>
</evidence>
<dbReference type="Gene3D" id="3.40.1810.10">
    <property type="entry name" value="Transcription factor, MADS-box"/>
    <property type="match status" value="1"/>
</dbReference>
<evidence type="ECO:0000256" key="1">
    <source>
        <dbReference type="ARBA" id="ARBA00004123"/>
    </source>
</evidence>
<dbReference type="PANTHER" id="PTHR11945">
    <property type="entry name" value="MADS BOX PROTEIN"/>
    <property type="match status" value="1"/>
</dbReference>
<evidence type="ECO:0000256" key="4">
    <source>
        <dbReference type="ARBA" id="ARBA00023163"/>
    </source>
</evidence>
<dbReference type="GO" id="GO:0000978">
    <property type="term" value="F:RNA polymerase II cis-regulatory region sequence-specific DNA binding"/>
    <property type="evidence" value="ECO:0007669"/>
    <property type="project" value="TreeGrafter"/>
</dbReference>
<keyword evidence="4" id="KW-0804">Transcription</keyword>
<dbReference type="InterPro" id="IPR002100">
    <property type="entry name" value="TF_MADSbox"/>
</dbReference>
<accession>A0AAV1EH95</accession>
<protein>
    <submittedName>
        <fullName evidence="8">OLC1v1020570C1</fullName>
    </submittedName>
</protein>
<dbReference type="GO" id="GO:0045893">
    <property type="term" value="P:positive regulation of DNA-templated transcription"/>
    <property type="evidence" value="ECO:0007669"/>
    <property type="project" value="UniProtKB-ARBA"/>
</dbReference>
<keyword evidence="2" id="KW-0805">Transcription regulation</keyword>
<evidence type="ECO:0000256" key="5">
    <source>
        <dbReference type="ARBA" id="ARBA00023242"/>
    </source>
</evidence>
<evidence type="ECO:0000256" key="2">
    <source>
        <dbReference type="ARBA" id="ARBA00023015"/>
    </source>
</evidence>
<dbReference type="AlphaFoldDB" id="A0AAV1EH95"/>
<proteinExistence type="predicted"/>
<evidence type="ECO:0000259" key="7">
    <source>
        <dbReference type="SMART" id="SM00432"/>
    </source>
</evidence>
<gene>
    <name evidence="8" type="ORF">OLC1_LOCUS24701</name>
</gene>
<dbReference type="PRINTS" id="PR00404">
    <property type="entry name" value="MADSDOMAIN"/>
</dbReference>
<evidence type="ECO:0000256" key="3">
    <source>
        <dbReference type="ARBA" id="ARBA00023125"/>
    </source>
</evidence>
<keyword evidence="9" id="KW-1185">Reference proteome</keyword>
<dbReference type="GO" id="GO:0005634">
    <property type="term" value="C:nucleus"/>
    <property type="evidence" value="ECO:0007669"/>
    <property type="project" value="UniProtKB-SubCell"/>
</dbReference>
<sequence>MNDPSTTALLMNKKKKTTQGRKKIEIKKIDKVSSRQVTFSKRRAGLFRKASELCILTGAEVAIIVESAGKRLYTFGHPNVDVLADRFMRETSSTATPATALFPLRRLASSPISAAQIQEHNFEFQRLTQKLEDEKKKIEQQEKANLMNFNNNFGGAQAPWWEKPIEDMGLEDLELFATALEELKNKVLIKAEESELLGRQSNYNADFNPSASSSTSTMMGTNGIAYDENVIYDDNGQGNYHQYLTSSSDPSIPFGYHNYRN</sequence>
<feature type="coiled-coil region" evidence="6">
    <location>
        <begin position="117"/>
        <end position="144"/>
    </location>
</feature>